<evidence type="ECO:0000313" key="2">
    <source>
        <dbReference type="Proteomes" id="UP000796880"/>
    </source>
</evidence>
<keyword evidence="2" id="KW-1185">Reference proteome</keyword>
<reference evidence="1" key="1">
    <citation type="submission" date="2020-03" db="EMBL/GenBank/DDBJ databases">
        <title>A high-quality chromosome-level genome assembly of a woody plant with both climbing and erect habits, Rhamnella rubrinervis.</title>
        <authorList>
            <person name="Lu Z."/>
            <person name="Yang Y."/>
            <person name="Zhu X."/>
            <person name="Sun Y."/>
        </authorList>
    </citation>
    <scope>NUCLEOTIDE SEQUENCE</scope>
    <source>
        <strain evidence="1">BYM</strain>
        <tissue evidence="1">Leaf</tissue>
    </source>
</reference>
<evidence type="ECO:0000313" key="1">
    <source>
        <dbReference type="EMBL" id="KAF3455749.1"/>
    </source>
</evidence>
<dbReference type="InterPro" id="IPR036691">
    <property type="entry name" value="Endo/exonu/phosph_ase_sf"/>
</dbReference>
<dbReference type="OrthoDB" id="1924068at2759"/>
<dbReference type="PANTHER" id="PTHR31286:SF60">
    <property type="entry name" value="PROTEIN, PUTATIVE-RELATED"/>
    <property type="match status" value="1"/>
</dbReference>
<gene>
    <name evidence="1" type="ORF">FNV43_RR00391</name>
</gene>
<accession>A0A8K0MRV8</accession>
<dbReference type="EMBL" id="VOIH02000001">
    <property type="protein sequence ID" value="KAF3455749.1"/>
    <property type="molecule type" value="Genomic_DNA"/>
</dbReference>
<protein>
    <submittedName>
        <fullName evidence="1">Uncharacterized protein</fullName>
    </submittedName>
</protein>
<proteinExistence type="predicted"/>
<dbReference type="InterPro" id="IPR040256">
    <property type="entry name" value="At4g02000-like"/>
</dbReference>
<dbReference type="Gene3D" id="3.60.10.10">
    <property type="entry name" value="Endonuclease/exonuclease/phosphatase"/>
    <property type="match status" value="1"/>
</dbReference>
<organism evidence="1 2">
    <name type="scientific">Rhamnella rubrinervis</name>
    <dbReference type="NCBI Taxonomy" id="2594499"/>
    <lineage>
        <taxon>Eukaryota</taxon>
        <taxon>Viridiplantae</taxon>
        <taxon>Streptophyta</taxon>
        <taxon>Embryophyta</taxon>
        <taxon>Tracheophyta</taxon>
        <taxon>Spermatophyta</taxon>
        <taxon>Magnoliopsida</taxon>
        <taxon>eudicotyledons</taxon>
        <taxon>Gunneridae</taxon>
        <taxon>Pentapetalae</taxon>
        <taxon>rosids</taxon>
        <taxon>fabids</taxon>
        <taxon>Rosales</taxon>
        <taxon>Rhamnaceae</taxon>
        <taxon>rhamnoid group</taxon>
        <taxon>Rhamneae</taxon>
        <taxon>Rhamnella</taxon>
    </lineage>
</organism>
<dbReference type="SUPFAM" id="SSF56219">
    <property type="entry name" value="DNase I-like"/>
    <property type="match status" value="1"/>
</dbReference>
<comment type="caution">
    <text evidence="1">The sequence shown here is derived from an EMBL/GenBank/DDBJ whole genome shotgun (WGS) entry which is preliminary data.</text>
</comment>
<dbReference type="AlphaFoldDB" id="A0A8K0MRV8"/>
<dbReference type="PANTHER" id="PTHR31286">
    <property type="entry name" value="GLYCINE-RICH CELL WALL STRUCTURAL PROTEIN 1.8-LIKE"/>
    <property type="match status" value="1"/>
</dbReference>
<dbReference type="Proteomes" id="UP000796880">
    <property type="component" value="Unassembled WGS sequence"/>
</dbReference>
<name>A0A8K0MRV8_9ROSA</name>
<sequence>MLRGDAAGGIAQLGNCGKVVMLDTPTEVGIIQDASREVVPLQGILNKTVPMQENKKQPSFASVVSGGANAIISDLARGIEVPLIILHQECGLAVRNRLSSHIRLRKLRFEFWQACVKAPDILSFAKCQIISDLVRGIGVPLKIDNATLLGNFDHFTWVLADVDLTGFVPETLLLETKDSCFEVQLYYENYPEFCNNCHSIEHSVDRCNMMHRRITHVAKPLEKDSGYGFKGRSCNSRQYYRKDVHTIPSNMSMVHRSDTVIALNDTFDDSDDKLPSEESGILQNLSVNKEQIISVDIPRVGDRQMLSFVYGSVFPRRRKKLWAYLRNFTDSIDHPWVVIRDFNAILSAHERSDGGSSISSFCSDFLAVVEATGLLPIDMHRAFFIWGRHRTRGYVQSKLDNFFCSDSCLEKIWAEEVSGSPFHQVITKLKKVKHALWGWNRDAFSDIHPKITLAQEKLLVVQTIIGIEGSLRRN</sequence>